<proteinExistence type="predicted"/>
<keyword evidence="10 19" id="KW-0430">Lectin</keyword>
<evidence type="ECO:0000256" key="20">
    <source>
        <dbReference type="SAM" id="MobiDB-lite"/>
    </source>
</evidence>
<feature type="region of interest" description="Disordered" evidence="20">
    <location>
        <begin position="1"/>
        <end position="85"/>
    </location>
</feature>
<comment type="subcellular location">
    <subcellularLocation>
        <location evidence="2">Cytoplasm</location>
    </subcellularLocation>
    <subcellularLocation>
        <location evidence="1">Nucleus</location>
    </subcellularLocation>
    <subcellularLocation>
        <location evidence="3">Secreted</location>
    </subcellularLocation>
</comment>
<feature type="compositionally biased region" description="Polar residues" evidence="20">
    <location>
        <begin position="17"/>
        <end position="29"/>
    </location>
</feature>
<dbReference type="GO" id="GO:0005615">
    <property type="term" value="C:extracellular space"/>
    <property type="evidence" value="ECO:0007669"/>
    <property type="project" value="TreeGrafter"/>
</dbReference>
<keyword evidence="9" id="KW-0747">Spliceosome</keyword>
<evidence type="ECO:0000256" key="6">
    <source>
        <dbReference type="ARBA" id="ARBA00022553"/>
    </source>
</evidence>
<dbReference type="Proteomes" id="UP000257200">
    <property type="component" value="Unplaced"/>
</dbReference>
<evidence type="ECO:0000259" key="21">
    <source>
        <dbReference type="PROSITE" id="PS51304"/>
    </source>
</evidence>
<keyword evidence="18" id="KW-0539">Nucleus</keyword>
<dbReference type="GO" id="GO:0005681">
    <property type="term" value="C:spliceosomal complex"/>
    <property type="evidence" value="ECO:0007669"/>
    <property type="project" value="UniProtKB-KW"/>
</dbReference>
<dbReference type="GO" id="GO:0045806">
    <property type="term" value="P:negative regulation of endocytosis"/>
    <property type="evidence" value="ECO:0007669"/>
    <property type="project" value="TreeGrafter"/>
</dbReference>
<evidence type="ECO:0000256" key="12">
    <source>
        <dbReference type="ARBA" id="ARBA00022782"/>
    </source>
</evidence>
<dbReference type="GO" id="GO:0048030">
    <property type="term" value="F:disaccharide binding"/>
    <property type="evidence" value="ECO:0007669"/>
    <property type="project" value="TreeGrafter"/>
</dbReference>
<dbReference type="GO" id="GO:0002548">
    <property type="term" value="P:monocyte chemotaxis"/>
    <property type="evidence" value="ECO:0007669"/>
    <property type="project" value="TreeGrafter"/>
</dbReference>
<dbReference type="GO" id="GO:2001237">
    <property type="term" value="P:negative regulation of extrinsic apoptotic signaling pathway"/>
    <property type="evidence" value="ECO:0007669"/>
    <property type="project" value="TreeGrafter"/>
</dbReference>
<evidence type="ECO:0000256" key="2">
    <source>
        <dbReference type="ARBA" id="ARBA00004496"/>
    </source>
</evidence>
<name>A0A3Q1FFK6_9TELE</name>
<dbReference type="GO" id="GO:0005737">
    <property type="term" value="C:cytoplasm"/>
    <property type="evidence" value="ECO:0007669"/>
    <property type="project" value="UniProtKB-SubCell"/>
</dbReference>
<dbReference type="GO" id="GO:0048245">
    <property type="term" value="P:eosinophil chemotaxis"/>
    <property type="evidence" value="ECO:0007669"/>
    <property type="project" value="TreeGrafter"/>
</dbReference>
<keyword evidence="7" id="KW-0399">Innate immunity</keyword>
<dbReference type="SUPFAM" id="SSF49899">
    <property type="entry name" value="Concanavalin A-like lectins/glucanases"/>
    <property type="match status" value="1"/>
</dbReference>
<dbReference type="STRING" id="80966.ENSAPOP00000015858"/>
<feature type="compositionally biased region" description="Low complexity" evidence="20">
    <location>
        <begin position="55"/>
        <end position="68"/>
    </location>
</feature>
<dbReference type="GO" id="GO:0048246">
    <property type="term" value="P:macrophage chemotaxis"/>
    <property type="evidence" value="ECO:0007669"/>
    <property type="project" value="TreeGrafter"/>
</dbReference>
<dbReference type="InterPro" id="IPR001079">
    <property type="entry name" value="Galectin_CRD"/>
</dbReference>
<evidence type="ECO:0000256" key="5">
    <source>
        <dbReference type="ARBA" id="ARBA00022525"/>
    </source>
</evidence>
<evidence type="ECO:0000256" key="9">
    <source>
        <dbReference type="ARBA" id="ARBA00022728"/>
    </source>
</evidence>
<dbReference type="GO" id="GO:0050918">
    <property type="term" value="P:positive chemotaxis"/>
    <property type="evidence" value="ECO:0007669"/>
    <property type="project" value="TreeGrafter"/>
</dbReference>
<sequence>MNLNLSDALDEKPAWPNQPSGNSMWSGENPSGPRGSGSNPAPVWQGGSNPGPVWPGGSAAPQPSAPGGWPHPSPGPGPGQNLTVPYNQMLPNGVFDKLLITVAGTVKPNADKFTLDFNTSVGDLAFHFNPRFNDQGKKAIVRNSCIGKKWGKEEREMPNFPFVQGQPFEIKILCTNTAFKVAVNNSHLLEYRHRIMDLRNINRLNIYNDITLSNFKMETLP</sequence>
<evidence type="ECO:0000256" key="17">
    <source>
        <dbReference type="ARBA" id="ARBA00023187"/>
    </source>
</evidence>
<dbReference type="SMART" id="SM00908">
    <property type="entry name" value="Gal-bind_lectin"/>
    <property type="match status" value="1"/>
</dbReference>
<keyword evidence="14" id="KW-0389">IgE-binding protein</keyword>
<evidence type="ECO:0000256" key="4">
    <source>
        <dbReference type="ARBA" id="ARBA00022490"/>
    </source>
</evidence>
<protein>
    <recommendedName>
        <fullName evidence="19">Galectin</fullName>
    </recommendedName>
</protein>
<keyword evidence="12" id="KW-0221">Differentiation</keyword>
<evidence type="ECO:0000256" key="18">
    <source>
        <dbReference type="ARBA" id="ARBA00023242"/>
    </source>
</evidence>
<keyword evidence="17" id="KW-0508">mRNA splicing</keyword>
<dbReference type="GeneTree" id="ENSGT00940000165169"/>
<keyword evidence="4" id="KW-0963">Cytoplasm</keyword>
<evidence type="ECO:0000256" key="11">
    <source>
        <dbReference type="ARBA" id="ARBA00022737"/>
    </source>
</evidence>
<evidence type="ECO:0000256" key="7">
    <source>
        <dbReference type="ARBA" id="ARBA00022588"/>
    </source>
</evidence>
<reference evidence="22" key="2">
    <citation type="submission" date="2025-09" db="UniProtKB">
        <authorList>
            <consortium name="Ensembl"/>
        </authorList>
    </citation>
    <scope>IDENTIFICATION</scope>
</reference>
<evidence type="ECO:0000256" key="3">
    <source>
        <dbReference type="ARBA" id="ARBA00004613"/>
    </source>
</evidence>
<keyword evidence="6" id="KW-0597">Phosphoprotein</keyword>
<evidence type="ECO:0000256" key="15">
    <source>
        <dbReference type="ARBA" id="ARBA00022990"/>
    </source>
</evidence>
<evidence type="ECO:0000256" key="16">
    <source>
        <dbReference type="ARBA" id="ARBA00023157"/>
    </source>
</evidence>
<evidence type="ECO:0000256" key="1">
    <source>
        <dbReference type="ARBA" id="ARBA00004123"/>
    </source>
</evidence>
<evidence type="ECO:0000256" key="8">
    <source>
        <dbReference type="ARBA" id="ARBA00022664"/>
    </source>
</evidence>
<keyword evidence="13" id="KW-0391">Immunity</keyword>
<evidence type="ECO:0000256" key="10">
    <source>
        <dbReference type="ARBA" id="ARBA00022734"/>
    </source>
</evidence>
<keyword evidence="8" id="KW-0507">mRNA processing</keyword>
<dbReference type="GO" id="GO:0008380">
    <property type="term" value="P:RNA splicing"/>
    <property type="evidence" value="ECO:0007669"/>
    <property type="project" value="UniProtKB-KW"/>
</dbReference>
<keyword evidence="11" id="KW-0677">Repeat</keyword>
<keyword evidence="5" id="KW-0964">Secreted</keyword>
<dbReference type="Ensembl" id="ENSAPOT00000024669.1">
    <property type="protein sequence ID" value="ENSAPOP00000015858.1"/>
    <property type="gene ID" value="ENSAPOG00000018904.1"/>
</dbReference>
<organism evidence="22 23">
    <name type="scientific">Acanthochromis polyacanthus</name>
    <name type="common">spiny chromis</name>
    <dbReference type="NCBI Taxonomy" id="80966"/>
    <lineage>
        <taxon>Eukaryota</taxon>
        <taxon>Metazoa</taxon>
        <taxon>Chordata</taxon>
        <taxon>Craniata</taxon>
        <taxon>Vertebrata</taxon>
        <taxon>Euteleostomi</taxon>
        <taxon>Actinopterygii</taxon>
        <taxon>Neopterygii</taxon>
        <taxon>Teleostei</taxon>
        <taxon>Neoteleostei</taxon>
        <taxon>Acanthomorphata</taxon>
        <taxon>Ovalentaria</taxon>
        <taxon>Pomacentridae</taxon>
        <taxon>Acanthochromis</taxon>
    </lineage>
</organism>
<keyword evidence="23" id="KW-1185">Reference proteome</keyword>
<dbReference type="InParanoid" id="A0A3Q1FFK6"/>
<dbReference type="GO" id="GO:0090280">
    <property type="term" value="P:positive regulation of calcium ion import"/>
    <property type="evidence" value="ECO:0007669"/>
    <property type="project" value="TreeGrafter"/>
</dbReference>
<dbReference type="PANTHER" id="PTHR11346:SF26">
    <property type="entry name" value="GALECTIN-3"/>
    <property type="match status" value="1"/>
</dbReference>
<dbReference type="PANTHER" id="PTHR11346">
    <property type="entry name" value="GALECTIN"/>
    <property type="match status" value="1"/>
</dbReference>
<evidence type="ECO:0000256" key="14">
    <source>
        <dbReference type="ARBA" id="ARBA00022972"/>
    </source>
</evidence>
<dbReference type="AlphaFoldDB" id="A0A3Q1FFK6"/>
<feature type="domain" description="Galectin" evidence="21">
    <location>
        <begin position="86"/>
        <end position="218"/>
    </location>
</feature>
<dbReference type="InterPro" id="IPR013320">
    <property type="entry name" value="ConA-like_dom_sf"/>
</dbReference>
<reference evidence="22" key="1">
    <citation type="submission" date="2025-08" db="UniProtKB">
        <authorList>
            <consortium name="Ensembl"/>
        </authorList>
    </citation>
    <scope>IDENTIFICATION</scope>
</reference>
<dbReference type="GO" id="GO:0030154">
    <property type="term" value="P:cell differentiation"/>
    <property type="evidence" value="ECO:0007669"/>
    <property type="project" value="UniProtKB-KW"/>
</dbReference>
<evidence type="ECO:0000256" key="19">
    <source>
        <dbReference type="RuleBase" id="RU102079"/>
    </source>
</evidence>
<accession>A0A3Q1FFK6</accession>
<dbReference type="InterPro" id="IPR044156">
    <property type="entry name" value="Galectin-like"/>
</dbReference>
<dbReference type="FunFam" id="2.60.120.200:FF:000023">
    <property type="entry name" value="Galectin"/>
    <property type="match status" value="1"/>
</dbReference>
<evidence type="ECO:0000313" key="23">
    <source>
        <dbReference type="Proteomes" id="UP000257200"/>
    </source>
</evidence>
<dbReference type="SMART" id="SM00276">
    <property type="entry name" value="GLECT"/>
    <property type="match status" value="1"/>
</dbReference>
<dbReference type="GO" id="GO:0019863">
    <property type="term" value="F:IgE binding"/>
    <property type="evidence" value="ECO:0007669"/>
    <property type="project" value="UniProtKB-KW"/>
</dbReference>
<dbReference type="GO" id="GO:0043236">
    <property type="term" value="F:laminin binding"/>
    <property type="evidence" value="ECO:0007669"/>
    <property type="project" value="TreeGrafter"/>
</dbReference>
<evidence type="ECO:0000313" key="22">
    <source>
        <dbReference type="Ensembl" id="ENSAPOP00000015858.1"/>
    </source>
</evidence>
<keyword evidence="15" id="KW-0007">Acetylation</keyword>
<dbReference type="GO" id="GO:0030593">
    <property type="term" value="P:neutrophil chemotaxis"/>
    <property type="evidence" value="ECO:0007669"/>
    <property type="project" value="TreeGrafter"/>
</dbReference>
<evidence type="ECO:0000256" key="13">
    <source>
        <dbReference type="ARBA" id="ARBA00022859"/>
    </source>
</evidence>
<keyword evidence="16" id="KW-1015">Disulfide bond</keyword>
<dbReference type="GO" id="GO:0006397">
    <property type="term" value="P:mRNA processing"/>
    <property type="evidence" value="ECO:0007669"/>
    <property type="project" value="UniProtKB-KW"/>
</dbReference>
<dbReference type="Gene3D" id="2.60.120.200">
    <property type="match status" value="1"/>
</dbReference>
<dbReference type="CDD" id="cd00070">
    <property type="entry name" value="GLECT"/>
    <property type="match status" value="1"/>
</dbReference>
<dbReference type="Pfam" id="PF00337">
    <property type="entry name" value="Gal-bind_lectin"/>
    <property type="match status" value="1"/>
</dbReference>
<dbReference type="GO" id="GO:0001772">
    <property type="term" value="C:immunological synapse"/>
    <property type="evidence" value="ECO:0007669"/>
    <property type="project" value="TreeGrafter"/>
</dbReference>
<dbReference type="GO" id="GO:0045087">
    <property type="term" value="P:innate immune response"/>
    <property type="evidence" value="ECO:0007669"/>
    <property type="project" value="UniProtKB-KW"/>
</dbReference>
<dbReference type="PROSITE" id="PS51304">
    <property type="entry name" value="GALECTIN"/>
    <property type="match status" value="1"/>
</dbReference>